<keyword evidence="4 7" id="KW-0812">Transmembrane</keyword>
<dbReference type="PROSITE" id="PS50928">
    <property type="entry name" value="ABC_TM1"/>
    <property type="match status" value="1"/>
</dbReference>
<evidence type="ECO:0000256" key="6">
    <source>
        <dbReference type="ARBA" id="ARBA00023136"/>
    </source>
</evidence>
<feature type="transmembrane region" description="Helical" evidence="7">
    <location>
        <begin position="257"/>
        <end position="282"/>
    </location>
</feature>
<feature type="transmembrane region" description="Helical" evidence="7">
    <location>
        <begin position="48"/>
        <end position="67"/>
    </location>
</feature>
<evidence type="ECO:0000256" key="2">
    <source>
        <dbReference type="ARBA" id="ARBA00022448"/>
    </source>
</evidence>
<comment type="similarity">
    <text evidence="7">Belongs to the binding-protein-dependent transport system permease family.</text>
</comment>
<dbReference type="AlphaFoldDB" id="A0A1I1HDE0"/>
<name>A0A1I1HDE0_9RHOB</name>
<keyword evidence="2 7" id="KW-0813">Transport</keyword>
<keyword evidence="3" id="KW-1003">Cell membrane</keyword>
<dbReference type="EMBL" id="FOLG01000003">
    <property type="protein sequence ID" value="SFC21632.1"/>
    <property type="molecule type" value="Genomic_DNA"/>
</dbReference>
<dbReference type="GO" id="GO:0055085">
    <property type="term" value="P:transmembrane transport"/>
    <property type="evidence" value="ECO:0007669"/>
    <property type="project" value="InterPro"/>
</dbReference>
<comment type="subcellular location">
    <subcellularLocation>
        <location evidence="1 7">Cell membrane</location>
        <topology evidence="1 7">Multi-pass membrane protein</topology>
    </subcellularLocation>
</comment>
<feature type="transmembrane region" description="Helical" evidence="7">
    <location>
        <begin position="161"/>
        <end position="177"/>
    </location>
</feature>
<organism evidence="10 11">
    <name type="scientific">Tropicimonas isoalkanivorans</name>
    <dbReference type="NCBI Taxonomy" id="441112"/>
    <lineage>
        <taxon>Bacteria</taxon>
        <taxon>Pseudomonadati</taxon>
        <taxon>Pseudomonadota</taxon>
        <taxon>Alphaproteobacteria</taxon>
        <taxon>Rhodobacterales</taxon>
        <taxon>Roseobacteraceae</taxon>
        <taxon>Tropicimonas</taxon>
    </lineage>
</organism>
<feature type="transmembrane region" description="Helical" evidence="7">
    <location>
        <begin position="225"/>
        <end position="245"/>
    </location>
</feature>
<gene>
    <name evidence="10" type="ORF">SAMN04488094_103103</name>
</gene>
<evidence type="ECO:0000256" key="8">
    <source>
        <dbReference type="SAM" id="MobiDB-lite"/>
    </source>
</evidence>
<dbReference type="Gene3D" id="1.10.3720.10">
    <property type="entry name" value="MetI-like"/>
    <property type="match status" value="1"/>
</dbReference>
<evidence type="ECO:0000259" key="9">
    <source>
        <dbReference type="PROSITE" id="PS50928"/>
    </source>
</evidence>
<keyword evidence="5 7" id="KW-1133">Transmembrane helix</keyword>
<dbReference type="PANTHER" id="PTHR30151:SF0">
    <property type="entry name" value="ABC TRANSPORTER PERMEASE PROTEIN MJ0413-RELATED"/>
    <property type="match status" value="1"/>
</dbReference>
<dbReference type="Pfam" id="PF00528">
    <property type="entry name" value="BPD_transp_1"/>
    <property type="match status" value="1"/>
</dbReference>
<evidence type="ECO:0000256" key="5">
    <source>
        <dbReference type="ARBA" id="ARBA00022989"/>
    </source>
</evidence>
<evidence type="ECO:0000313" key="10">
    <source>
        <dbReference type="EMBL" id="SFC21632.1"/>
    </source>
</evidence>
<feature type="domain" description="ABC transmembrane type-1" evidence="9">
    <location>
        <begin position="95"/>
        <end position="275"/>
    </location>
</feature>
<dbReference type="InterPro" id="IPR035906">
    <property type="entry name" value="MetI-like_sf"/>
</dbReference>
<dbReference type="Proteomes" id="UP000198728">
    <property type="component" value="Unassembled WGS sequence"/>
</dbReference>
<dbReference type="CDD" id="cd06261">
    <property type="entry name" value="TM_PBP2"/>
    <property type="match status" value="1"/>
</dbReference>
<proteinExistence type="inferred from homology"/>
<reference evidence="10 11" key="1">
    <citation type="submission" date="2016-10" db="EMBL/GenBank/DDBJ databases">
        <authorList>
            <person name="de Groot N.N."/>
        </authorList>
    </citation>
    <scope>NUCLEOTIDE SEQUENCE [LARGE SCALE GENOMIC DNA]</scope>
    <source>
        <strain evidence="10 11">DSM 19548</strain>
    </source>
</reference>
<protein>
    <submittedName>
        <fullName evidence="10">NitT/TauT family transport system permease protein</fullName>
    </submittedName>
</protein>
<keyword evidence="6 7" id="KW-0472">Membrane</keyword>
<evidence type="ECO:0000313" key="11">
    <source>
        <dbReference type="Proteomes" id="UP000198728"/>
    </source>
</evidence>
<evidence type="ECO:0000256" key="3">
    <source>
        <dbReference type="ARBA" id="ARBA00022475"/>
    </source>
</evidence>
<evidence type="ECO:0000256" key="4">
    <source>
        <dbReference type="ARBA" id="ARBA00022692"/>
    </source>
</evidence>
<dbReference type="SUPFAM" id="SSF161098">
    <property type="entry name" value="MetI-like"/>
    <property type="match status" value="1"/>
</dbReference>
<dbReference type="InterPro" id="IPR000515">
    <property type="entry name" value="MetI-like"/>
</dbReference>
<evidence type="ECO:0000256" key="1">
    <source>
        <dbReference type="ARBA" id="ARBA00004651"/>
    </source>
</evidence>
<feature type="transmembrane region" description="Helical" evidence="7">
    <location>
        <begin position="136"/>
        <end position="154"/>
    </location>
</feature>
<keyword evidence="11" id="KW-1185">Reference proteome</keyword>
<dbReference type="PANTHER" id="PTHR30151">
    <property type="entry name" value="ALKANE SULFONATE ABC TRANSPORTER-RELATED, MEMBRANE SUBUNIT"/>
    <property type="match status" value="1"/>
</dbReference>
<feature type="region of interest" description="Disordered" evidence="8">
    <location>
        <begin position="1"/>
        <end position="28"/>
    </location>
</feature>
<feature type="transmembrane region" description="Helical" evidence="7">
    <location>
        <begin position="95"/>
        <end position="116"/>
    </location>
</feature>
<dbReference type="STRING" id="441112.SAMN04488094_103103"/>
<evidence type="ECO:0000256" key="7">
    <source>
        <dbReference type="RuleBase" id="RU363032"/>
    </source>
</evidence>
<sequence>MTEVQERSGAPHTLPDHDRSAVTPTMPRKPIFGLRTPVGRPQRVTSAVAVWALFFGVWMLASASGLVNELLVPAPQQVFATTWDLFAHRGFGSDVLISIGRVVVAFAMACAVAIPLGVMMGSFPAVEAFFNPFVSAWRYLPAPSFIPILLMWFGTGEAPKLALLFIGVIFFLITLIMDHTKNVREELVETALTLGAKRATVVRKVIFPAVLPDVVVAMRQMLAMAWTYLVIAEIVASTTGIGAMMMRARRFLKTDEILAGIIVIGALGLLFDLLFALIYRWAFPYLRTQR</sequence>
<dbReference type="GO" id="GO:0005886">
    <property type="term" value="C:plasma membrane"/>
    <property type="evidence" value="ECO:0007669"/>
    <property type="project" value="UniProtKB-SubCell"/>
</dbReference>
<accession>A0A1I1HDE0</accession>